<organism evidence="1 2">
    <name type="scientific">Arcobacter roscoffensis</name>
    <dbReference type="NCBI Taxonomy" id="2961520"/>
    <lineage>
        <taxon>Bacteria</taxon>
        <taxon>Pseudomonadati</taxon>
        <taxon>Campylobacterota</taxon>
        <taxon>Epsilonproteobacteria</taxon>
        <taxon>Campylobacterales</taxon>
        <taxon>Arcobacteraceae</taxon>
        <taxon>Arcobacter</taxon>
    </lineage>
</organism>
<proteinExistence type="predicted"/>
<accession>A0ABY5E5R8</accession>
<sequence>MSKILKLFFITIFIILLTGCLNKQVEKQDIKTETKKEIESKQEKPSKAEVKKTVKTKKIKKTYKYCYKHRKDMLFAKKYILTEFNKAYFDKKDIVGAKAQLFLVKSKSPTIFAKNINAALSVYDENYNKAKKNSCNIRAFKTHPLTQIKSKIKAGEK</sequence>
<keyword evidence="2" id="KW-1185">Reference proteome</keyword>
<name>A0ABY5E5R8_9BACT</name>
<dbReference type="Proteomes" id="UP001060012">
    <property type="component" value="Chromosome"/>
</dbReference>
<protein>
    <recommendedName>
        <fullName evidence="3">Lipoprotein</fullName>
    </recommendedName>
</protein>
<evidence type="ECO:0008006" key="3">
    <source>
        <dbReference type="Google" id="ProtNLM"/>
    </source>
</evidence>
<dbReference type="EMBL" id="CP100595">
    <property type="protein sequence ID" value="UTJ07502.1"/>
    <property type="molecule type" value="Genomic_DNA"/>
</dbReference>
<evidence type="ECO:0000313" key="2">
    <source>
        <dbReference type="Proteomes" id="UP001060012"/>
    </source>
</evidence>
<dbReference type="PROSITE" id="PS51257">
    <property type="entry name" value="PROKAR_LIPOPROTEIN"/>
    <property type="match status" value="1"/>
</dbReference>
<evidence type="ECO:0000313" key="1">
    <source>
        <dbReference type="EMBL" id="UTJ07502.1"/>
    </source>
</evidence>
<dbReference type="RefSeq" id="WP_254577676.1">
    <property type="nucleotide sequence ID" value="NZ_CP100595.1"/>
</dbReference>
<gene>
    <name evidence="1" type="ORF">NJU99_05240</name>
</gene>
<reference evidence="1" key="1">
    <citation type="submission" date="2022-07" db="EMBL/GenBank/DDBJ databases">
        <title>Arcobacter roscoffensis sp. nov., a marine bacterium isolated from coastal seawater collected from Roscoff, France.</title>
        <authorList>
            <person name="Pascual J."/>
            <person name="Lepeaux C."/>
            <person name="Methner A."/>
            <person name="Overmann J."/>
        </authorList>
    </citation>
    <scope>NUCLEOTIDE SEQUENCE</scope>
    <source>
        <strain evidence="1">ARW1-2F2</strain>
    </source>
</reference>